<accession>A0A0H4P774</accession>
<dbReference type="NCBIfam" id="TIGR04456">
    <property type="entry name" value="LruC_dom"/>
    <property type="match status" value="1"/>
</dbReference>
<organism evidence="3 4">
    <name type="scientific">Cyclobacterium amurskyense</name>
    <dbReference type="NCBI Taxonomy" id="320787"/>
    <lineage>
        <taxon>Bacteria</taxon>
        <taxon>Pseudomonadati</taxon>
        <taxon>Bacteroidota</taxon>
        <taxon>Cytophagia</taxon>
        <taxon>Cytophagales</taxon>
        <taxon>Cyclobacteriaceae</taxon>
        <taxon>Cyclobacterium</taxon>
    </lineage>
</organism>
<feature type="domain" description="DUF4842" evidence="2">
    <location>
        <begin position="459"/>
        <end position="661"/>
    </location>
</feature>
<evidence type="ECO:0000259" key="2">
    <source>
        <dbReference type="Pfam" id="PF16130"/>
    </source>
</evidence>
<evidence type="ECO:0000259" key="1">
    <source>
        <dbReference type="Pfam" id="PF13448"/>
    </source>
</evidence>
<reference evidence="3 4" key="1">
    <citation type="submission" date="2015-07" db="EMBL/GenBank/DDBJ databases">
        <authorList>
            <person name="Kim K.M."/>
        </authorList>
    </citation>
    <scope>NUCLEOTIDE SEQUENCE [LARGE SCALE GENOMIC DNA]</scope>
    <source>
        <strain evidence="3 4">KCTC 12363</strain>
    </source>
</reference>
<evidence type="ECO:0000313" key="4">
    <source>
        <dbReference type="Proteomes" id="UP000036520"/>
    </source>
</evidence>
<keyword evidence="4" id="KW-1185">Reference proteome</keyword>
<evidence type="ECO:0008006" key="5">
    <source>
        <dbReference type="Google" id="ProtNLM"/>
    </source>
</evidence>
<dbReference type="Proteomes" id="UP000036520">
    <property type="component" value="Chromosome"/>
</dbReference>
<proteinExistence type="predicted"/>
<dbReference type="Pfam" id="PF13448">
    <property type="entry name" value="DUF4114"/>
    <property type="match status" value="1"/>
</dbReference>
<dbReference type="EMBL" id="CP012040">
    <property type="protein sequence ID" value="AKP49999.1"/>
    <property type="molecule type" value="Genomic_DNA"/>
</dbReference>
<dbReference type="PROSITE" id="PS51257">
    <property type="entry name" value="PROKAR_LIPOPROTEIN"/>
    <property type="match status" value="1"/>
</dbReference>
<feature type="domain" description="DUF4114" evidence="1">
    <location>
        <begin position="291"/>
        <end position="375"/>
    </location>
</feature>
<dbReference type="PATRIC" id="fig|320787.5.peg.601"/>
<name>A0A0H4P774_9BACT</name>
<gene>
    <name evidence="3" type="ORF">CA2015_0532</name>
</gene>
<dbReference type="InterPro" id="IPR032295">
    <property type="entry name" value="DUF4842"/>
</dbReference>
<dbReference type="STRING" id="320787.CA2015_0532"/>
<sequence length="676" mass="75578">MKNNSLFLIFGIVATLFACDPINEISETVIPEDNLGLNIPVNFDFSTTTSVDFNLSAVSRDKTPISNVVYKIYNGNPQKEGKLLQTVRLDEQGSAATTLDLPSYVKQVFVTSDYIGVEPMAIVPVSGGRVNYIYDAANPSILPDEYFSTDEVKANLRTASINEDFLTLGSWKSNGKPEYLIEADKISEQLLKNINSSLPERKDIRSSNPEALNEKYKRELFVSEDAEVWVTYVHTGGSYRNAIGYYYYKEGEAPKTAADIKNKTIIFPNAQAGVLSPGDKVKLVGPKDGAFEKDTYIGWFLISNGWQGGLGYGNGVFYADKDLNTANNKEDLRDQMVFLYDATEQILLMGWEDIRRDFNGCDHDFNDVMFYASWNPITSVDLSDYVPIDSDEKDKDGDGVADSQDEYPEDAERAFNNYSLGENTFGTLLFEDLWPSFGDYDLNDLVIDYNINEISNGNNRIKEINLITVVRATGAGYRNGFGIQLGVSSDQVLSVEGTRLKTGTIKTLSSGVEQGQKLATVIIMDDVNDKLPIMANVNPENAQHEADTLVVKIVFKESIRKADLGAAPYNPFMIINQDRGREVHLMNKQPTDLMDTEWFNTADDISAIGEGKYYTSNKGFNWALHIPQSISYTQEKVDFTKAYNRFAEWAKSGGMSYLDWYLDSDGQVNSDAIYKK</sequence>
<dbReference type="InterPro" id="IPR031025">
    <property type="entry name" value="LruC_dom"/>
</dbReference>
<dbReference type="OrthoDB" id="1204817at2"/>
<dbReference type="InterPro" id="IPR025193">
    <property type="entry name" value="DUF4114"/>
</dbReference>
<dbReference type="Pfam" id="PF16130">
    <property type="entry name" value="DUF4842"/>
    <property type="match status" value="1"/>
</dbReference>
<protein>
    <recommendedName>
        <fullName evidence="5">LruC domain-containing protein</fullName>
    </recommendedName>
</protein>
<dbReference type="KEGG" id="camu:CA2015_0532"/>
<evidence type="ECO:0000313" key="3">
    <source>
        <dbReference type="EMBL" id="AKP49999.1"/>
    </source>
</evidence>
<dbReference type="RefSeq" id="WP_048640486.1">
    <property type="nucleotide sequence ID" value="NZ_CP012040.1"/>
</dbReference>
<dbReference type="AlphaFoldDB" id="A0A0H4P774"/>